<keyword evidence="9" id="KW-1185">Reference proteome</keyword>
<comment type="caution">
    <text evidence="8">The sequence shown here is derived from an EMBL/GenBank/DDBJ whole genome shotgun (WGS) entry which is preliminary data.</text>
</comment>
<evidence type="ECO:0000313" key="8">
    <source>
        <dbReference type="EMBL" id="MDQ0168537.1"/>
    </source>
</evidence>
<dbReference type="EMBL" id="JAUSTY010000037">
    <property type="protein sequence ID" value="MDQ0168537.1"/>
    <property type="molecule type" value="Genomic_DNA"/>
</dbReference>
<feature type="chain" id="PRO_5047021470" description="Lipoprotein" evidence="7">
    <location>
        <begin position="27"/>
        <end position="288"/>
    </location>
</feature>
<comment type="similarity">
    <text evidence="6">Belongs to the nlpA lipoprotein family.</text>
</comment>
<sequence length="288" mass="30903">MKTKFLLTVGLLIGVLALSACGNSSASGDTVEVSIGVTGADGQYWDIIKDKAAEEGISIKLIEFQDYTLPNHALANGEVDINSFQHLAFLSQFNAENNTEIVPIGSTIIAPLGLYSEKFTDLAEIPDGAQIAIPDDPANLGRGLKLLAAAGFIELKEEVGLYPTLTDIVSNSKNIDIVPIVAQQTPRVLPDVAASVINSGIAGQAGLYLEDSIFHDDPYSEEARPYINVFAVNAEDKNNEAYKTIARIYQEQEVIDAVHEDTNGGSIVVDIDASELEKNLNELIEGIK</sequence>
<evidence type="ECO:0000256" key="3">
    <source>
        <dbReference type="ARBA" id="ARBA00023136"/>
    </source>
</evidence>
<dbReference type="RefSeq" id="WP_307398345.1">
    <property type="nucleotide sequence ID" value="NZ_BAAADK010000007.1"/>
</dbReference>
<comment type="subcellular location">
    <subcellularLocation>
        <location evidence="1">Membrane</location>
        <topology evidence="1">Lipid-anchor</topology>
    </subcellularLocation>
</comment>
<evidence type="ECO:0000256" key="4">
    <source>
        <dbReference type="ARBA" id="ARBA00023139"/>
    </source>
</evidence>
<dbReference type="Gene3D" id="3.40.190.10">
    <property type="entry name" value="Periplasmic binding protein-like II"/>
    <property type="match status" value="2"/>
</dbReference>
<gene>
    <name evidence="8" type="ORF">J2S11_004499</name>
</gene>
<evidence type="ECO:0000256" key="5">
    <source>
        <dbReference type="ARBA" id="ARBA00023288"/>
    </source>
</evidence>
<keyword evidence="5 6" id="KW-0449">Lipoprotein</keyword>
<proteinExistence type="inferred from homology"/>
<dbReference type="InterPro" id="IPR004872">
    <property type="entry name" value="Lipoprotein_NlpA"/>
</dbReference>
<keyword evidence="2 7" id="KW-0732">Signal</keyword>
<organism evidence="8 9">
    <name type="scientific">Caldalkalibacillus horti</name>
    <dbReference type="NCBI Taxonomy" id="77523"/>
    <lineage>
        <taxon>Bacteria</taxon>
        <taxon>Bacillati</taxon>
        <taxon>Bacillota</taxon>
        <taxon>Bacilli</taxon>
        <taxon>Bacillales</taxon>
        <taxon>Bacillaceae</taxon>
        <taxon>Caldalkalibacillus</taxon>
    </lineage>
</organism>
<dbReference type="Proteomes" id="UP001235840">
    <property type="component" value="Unassembled WGS sequence"/>
</dbReference>
<dbReference type="SUPFAM" id="SSF53850">
    <property type="entry name" value="Periplasmic binding protein-like II"/>
    <property type="match status" value="1"/>
</dbReference>
<protein>
    <recommendedName>
        <fullName evidence="6">Lipoprotein</fullName>
    </recommendedName>
</protein>
<reference evidence="8 9" key="1">
    <citation type="submission" date="2023-07" db="EMBL/GenBank/DDBJ databases">
        <title>Genomic Encyclopedia of Type Strains, Phase IV (KMG-IV): sequencing the most valuable type-strain genomes for metagenomic binning, comparative biology and taxonomic classification.</title>
        <authorList>
            <person name="Goeker M."/>
        </authorList>
    </citation>
    <scope>NUCLEOTIDE SEQUENCE [LARGE SCALE GENOMIC DNA]</scope>
    <source>
        <strain evidence="8 9">DSM 12751</strain>
    </source>
</reference>
<evidence type="ECO:0000256" key="7">
    <source>
        <dbReference type="SAM" id="SignalP"/>
    </source>
</evidence>
<evidence type="ECO:0000256" key="2">
    <source>
        <dbReference type="ARBA" id="ARBA00022729"/>
    </source>
</evidence>
<accession>A0ABT9W5L2</accession>
<dbReference type="PROSITE" id="PS51257">
    <property type="entry name" value="PROKAR_LIPOPROTEIN"/>
    <property type="match status" value="1"/>
</dbReference>
<keyword evidence="3" id="KW-0472">Membrane</keyword>
<evidence type="ECO:0000313" key="9">
    <source>
        <dbReference type="Proteomes" id="UP001235840"/>
    </source>
</evidence>
<dbReference type="PIRSF" id="PIRSF002854">
    <property type="entry name" value="MetQ"/>
    <property type="match status" value="1"/>
</dbReference>
<feature type="signal peptide" evidence="7">
    <location>
        <begin position="1"/>
        <end position="26"/>
    </location>
</feature>
<dbReference type="PANTHER" id="PTHR30429">
    <property type="entry name" value="D-METHIONINE-BINDING LIPOPROTEIN METQ"/>
    <property type="match status" value="1"/>
</dbReference>
<keyword evidence="4" id="KW-0564">Palmitate</keyword>
<name>A0ABT9W5L2_9BACI</name>
<dbReference type="PANTHER" id="PTHR30429:SF3">
    <property type="entry name" value="LIPOPROTEIN"/>
    <property type="match status" value="1"/>
</dbReference>
<evidence type="ECO:0000256" key="1">
    <source>
        <dbReference type="ARBA" id="ARBA00004635"/>
    </source>
</evidence>
<evidence type="ECO:0000256" key="6">
    <source>
        <dbReference type="PIRNR" id="PIRNR002854"/>
    </source>
</evidence>
<dbReference type="Pfam" id="PF03180">
    <property type="entry name" value="Lipoprotein_9"/>
    <property type="match status" value="1"/>
</dbReference>